<dbReference type="EMBL" id="CAUYUJ010018659">
    <property type="protein sequence ID" value="CAK0885357.1"/>
    <property type="molecule type" value="Genomic_DNA"/>
</dbReference>
<evidence type="ECO:0000256" key="2">
    <source>
        <dbReference type="SAM" id="SignalP"/>
    </source>
</evidence>
<evidence type="ECO:0000313" key="3">
    <source>
        <dbReference type="EMBL" id="CAK0885357.1"/>
    </source>
</evidence>
<name>A0ABN9WG09_9DINO</name>
<comment type="caution">
    <text evidence="3">The sequence shown here is derived from an EMBL/GenBank/DDBJ whole genome shotgun (WGS) entry which is preliminary data.</text>
</comment>
<keyword evidence="2" id="KW-0732">Signal</keyword>
<dbReference type="Proteomes" id="UP001189429">
    <property type="component" value="Unassembled WGS sequence"/>
</dbReference>
<evidence type="ECO:0000313" key="4">
    <source>
        <dbReference type="Proteomes" id="UP001189429"/>
    </source>
</evidence>
<accession>A0ABN9WG09</accession>
<feature type="chain" id="PRO_5045196309" evidence="2">
    <location>
        <begin position="21"/>
        <end position="409"/>
    </location>
</feature>
<sequence>MQAGMLRATLVCALLAAAGAVSTNSASRASRADLEAGQRANPIRRVVTLLQNMQKQVTEEGKTEEDLYKKFTWLRMCYCTTGKGQLETAISTADEKITKVTSMLEEGESKKAQLDSDIKKAKADRAEGKTALATATALRAKEATTYAKESSDFQTDLSALAAAIKAIESGMSGSFLQTQAGTVLRRLAVDADMSAPDRDVLTAFLAQGQGYVPKSGQIVGILKQMKDTMGKDLSDLTATEEKAIKDYEALSAAKTAEIEALTSEIESKLEASGELAVEIVNMKEDLDDTAKTLLEDKKFLAELEKGCDTKTAEWEERSKTRTDELLALAETIKILNDDDALELFNPSHSDVDAVAGNQQAGADGGLEGPAQGQEPGPPRGAHLSCAPRRGQELRQGHQDDRRNGGSAWR</sequence>
<keyword evidence="4" id="KW-1185">Reference proteome</keyword>
<feature type="compositionally biased region" description="Basic and acidic residues" evidence="1">
    <location>
        <begin position="389"/>
        <end position="403"/>
    </location>
</feature>
<evidence type="ECO:0000256" key="1">
    <source>
        <dbReference type="SAM" id="MobiDB-lite"/>
    </source>
</evidence>
<feature type="signal peptide" evidence="2">
    <location>
        <begin position="1"/>
        <end position="20"/>
    </location>
</feature>
<reference evidence="3" key="1">
    <citation type="submission" date="2023-10" db="EMBL/GenBank/DDBJ databases">
        <authorList>
            <person name="Chen Y."/>
            <person name="Shah S."/>
            <person name="Dougan E. K."/>
            <person name="Thang M."/>
            <person name="Chan C."/>
        </authorList>
    </citation>
    <scope>NUCLEOTIDE SEQUENCE [LARGE SCALE GENOMIC DNA]</scope>
</reference>
<feature type="region of interest" description="Disordered" evidence="1">
    <location>
        <begin position="351"/>
        <end position="409"/>
    </location>
</feature>
<organism evidence="3 4">
    <name type="scientific">Prorocentrum cordatum</name>
    <dbReference type="NCBI Taxonomy" id="2364126"/>
    <lineage>
        <taxon>Eukaryota</taxon>
        <taxon>Sar</taxon>
        <taxon>Alveolata</taxon>
        <taxon>Dinophyceae</taxon>
        <taxon>Prorocentrales</taxon>
        <taxon>Prorocentraceae</taxon>
        <taxon>Prorocentrum</taxon>
    </lineage>
</organism>
<protein>
    <submittedName>
        <fullName evidence="3">Uncharacterized protein</fullName>
    </submittedName>
</protein>
<gene>
    <name evidence="3" type="ORF">PCOR1329_LOCUS66987</name>
</gene>
<proteinExistence type="predicted"/>